<name>X1EK72_9ZZZZ</name>
<sequence length="77" mass="8779">SFLSSLQLYPKNHNQLLRLELISLLALISYESSAKDIDYNYLVEKLNENIPSDGSIGSLEDPSENLFTENIVFKIIF</sequence>
<reference evidence="1" key="1">
    <citation type="journal article" date="2014" name="Front. Microbiol.">
        <title>High frequency of phylogenetically diverse reductive dehalogenase-homologous genes in deep subseafloor sedimentary metagenomes.</title>
        <authorList>
            <person name="Kawai M."/>
            <person name="Futagami T."/>
            <person name="Toyoda A."/>
            <person name="Takaki Y."/>
            <person name="Nishi S."/>
            <person name="Hori S."/>
            <person name="Arai W."/>
            <person name="Tsubouchi T."/>
            <person name="Morono Y."/>
            <person name="Uchiyama I."/>
            <person name="Ito T."/>
            <person name="Fujiyama A."/>
            <person name="Inagaki F."/>
            <person name="Takami H."/>
        </authorList>
    </citation>
    <scope>NUCLEOTIDE SEQUENCE</scope>
    <source>
        <strain evidence="1">Expedition CK06-06</strain>
    </source>
</reference>
<gene>
    <name evidence="1" type="ORF">S01H4_61213</name>
</gene>
<protein>
    <submittedName>
        <fullName evidence="1">Uncharacterized protein</fullName>
    </submittedName>
</protein>
<dbReference type="EMBL" id="BART01036247">
    <property type="protein sequence ID" value="GAH09038.1"/>
    <property type="molecule type" value="Genomic_DNA"/>
</dbReference>
<accession>X1EK72</accession>
<organism evidence="1">
    <name type="scientific">marine sediment metagenome</name>
    <dbReference type="NCBI Taxonomy" id="412755"/>
    <lineage>
        <taxon>unclassified sequences</taxon>
        <taxon>metagenomes</taxon>
        <taxon>ecological metagenomes</taxon>
    </lineage>
</organism>
<dbReference type="AlphaFoldDB" id="X1EK72"/>
<proteinExistence type="predicted"/>
<feature type="non-terminal residue" evidence="1">
    <location>
        <position position="1"/>
    </location>
</feature>
<evidence type="ECO:0000313" key="1">
    <source>
        <dbReference type="EMBL" id="GAH09038.1"/>
    </source>
</evidence>
<comment type="caution">
    <text evidence="1">The sequence shown here is derived from an EMBL/GenBank/DDBJ whole genome shotgun (WGS) entry which is preliminary data.</text>
</comment>